<gene>
    <name evidence="1" type="ORF">RDV89_05405</name>
</gene>
<protein>
    <recommendedName>
        <fullName evidence="3">Peptidase MA-like domain-containing protein</fullName>
    </recommendedName>
</protein>
<name>A0ABU3PTE4_9ACTN</name>
<sequence length="398" mass="41441">MLGLLLVALLAARCGLPGDQRDGAGGDRASEAARAAEPLVADVLDRRARALQAGDATAWAAEVAATADPAYVERQAWVFTNLLQLPRRVATWDVVAGSARDEGGRVAVDVRRSLQVDGWDSAPVVTVARHTFVREDGAYRLVGDAEDAAPWDRGPVQVLREGGALVVADAGDGRAAGLPGEVADAVAAVDGLVPFAWSATAMVYALGSPEALDRAAGVDDPSALDGVAFPVWTDPDGGGDVAALRVVLSPRVLDGSLGPGTRDRLLRHELTHVALGSRDDRVPVWLSEGVAEYVAVRGLPRSERVISRGALDAAVRGDAALPADDDFRGAVSGTSYGLAWYACEHVAAVYGAETLWQLLDSYAASPDEERDGVLTRTLGIDGAELADAAAERIVATFG</sequence>
<evidence type="ECO:0000313" key="2">
    <source>
        <dbReference type="Proteomes" id="UP001268542"/>
    </source>
</evidence>
<dbReference type="Proteomes" id="UP001268542">
    <property type="component" value="Unassembled WGS sequence"/>
</dbReference>
<comment type="caution">
    <text evidence="1">The sequence shown here is derived from an EMBL/GenBank/DDBJ whole genome shotgun (WGS) entry which is preliminary data.</text>
</comment>
<dbReference type="RefSeq" id="WP_315731921.1">
    <property type="nucleotide sequence ID" value="NZ_JAVYII010000002.1"/>
</dbReference>
<keyword evidence="2" id="KW-1185">Reference proteome</keyword>
<proteinExistence type="predicted"/>
<reference evidence="1 2" key="1">
    <citation type="submission" date="2023-08" db="EMBL/GenBank/DDBJ databases">
        <title>Nocardioides seae sp. nov., a bacterium isolated from a soil.</title>
        <authorList>
            <person name="Wang X."/>
        </authorList>
    </citation>
    <scope>NUCLEOTIDE SEQUENCE [LARGE SCALE GENOMIC DNA]</scope>
    <source>
        <strain evidence="1 2">YZH12</strain>
    </source>
</reference>
<dbReference type="EMBL" id="JAVYII010000002">
    <property type="protein sequence ID" value="MDT9592493.1"/>
    <property type="molecule type" value="Genomic_DNA"/>
</dbReference>
<evidence type="ECO:0000313" key="1">
    <source>
        <dbReference type="EMBL" id="MDT9592493.1"/>
    </source>
</evidence>
<organism evidence="1 2">
    <name type="scientific">Nocardioides imazamoxiresistens</name>
    <dbReference type="NCBI Taxonomy" id="3231893"/>
    <lineage>
        <taxon>Bacteria</taxon>
        <taxon>Bacillati</taxon>
        <taxon>Actinomycetota</taxon>
        <taxon>Actinomycetes</taxon>
        <taxon>Propionibacteriales</taxon>
        <taxon>Nocardioidaceae</taxon>
        <taxon>Nocardioides</taxon>
    </lineage>
</organism>
<accession>A0ABU3PTE4</accession>
<evidence type="ECO:0008006" key="3">
    <source>
        <dbReference type="Google" id="ProtNLM"/>
    </source>
</evidence>